<keyword evidence="2" id="KW-1185">Reference proteome</keyword>
<protein>
    <recommendedName>
        <fullName evidence="3">DUF505 domain-containing protein</fullName>
    </recommendedName>
</protein>
<organism evidence="1 2">
    <name type="scientific">Ignicoccus islandicus DSM 13165</name>
    <dbReference type="NCBI Taxonomy" id="940295"/>
    <lineage>
        <taxon>Archaea</taxon>
        <taxon>Thermoproteota</taxon>
        <taxon>Thermoprotei</taxon>
        <taxon>Desulfurococcales</taxon>
        <taxon>Desulfurococcaceae</taxon>
        <taxon>Ignicoccus</taxon>
    </lineage>
</organism>
<gene>
    <name evidence="1" type="ORF">EYM_06845</name>
</gene>
<evidence type="ECO:0000313" key="2">
    <source>
        <dbReference type="Proteomes" id="UP000060778"/>
    </source>
</evidence>
<accession>A0A0U3FS66</accession>
<dbReference type="AlphaFoldDB" id="A0A0U3FS66"/>
<proteinExistence type="predicted"/>
<dbReference type="RefSeq" id="WP_075050303.1">
    <property type="nucleotide sequence ID" value="NZ_CP006867.1"/>
</dbReference>
<dbReference type="STRING" id="940295.EYM_06845"/>
<name>A0A0U3FS66_9CREN</name>
<reference evidence="1 2" key="1">
    <citation type="submission" date="2013-11" db="EMBL/GenBank/DDBJ databases">
        <title>Comparative genomics of Ignicoccus.</title>
        <authorList>
            <person name="Podar M."/>
        </authorList>
    </citation>
    <scope>NUCLEOTIDE SEQUENCE [LARGE SCALE GENOMIC DNA]</scope>
    <source>
        <strain evidence="1 2">DSM 13165</strain>
    </source>
</reference>
<dbReference type="Pfam" id="PF04458">
    <property type="entry name" value="DUF505"/>
    <property type="match status" value="1"/>
</dbReference>
<dbReference type="GeneID" id="30680742"/>
<dbReference type="KEGG" id="iis:EYM_06845"/>
<evidence type="ECO:0008006" key="3">
    <source>
        <dbReference type="Google" id="ProtNLM"/>
    </source>
</evidence>
<dbReference type="OrthoDB" id="378139at2157"/>
<sequence length="595" mass="68904">MLLKREYLEMLEEVGDKELDINEFVKGEYEERERLIKNLLALELQDLIRPKDARNPRIFVLTEHGKKVLDIWKRLGKPQVERWLDSRIHMMLWTLWKTKSEAPKDWKTPLLERNFVNEEGKLRDEAIELLKVFEPGIRARKIRITRDLGGVLARIAPGPATTAALKNHPEDALDLLEAMDVIVYSAPDGGYYALTRLGRYLRMAIRELRPVAMEYILVNMKIIELVKKLIEGKELTDQEKFVLMNLGYMTVSEPTKAAKLLYKAIEELERGKYWETFTIGLTRVDQWVMKMIDYLWKKAETNPELKPTKSLIVDWFERHWKDIGMDEETRKELLFSDYTVGISLYRLEALELVDSYEEKSKLIYQLTDYGKQLLEVIEKGKIVEIPTYAIRPLVYADRGLPPFRSWIEEAAKEGLLGPGGMGRKGRKLAHLARVVKRRPLLTRMELLVLQKMLPSGQVQKIEELVKKFENPDEARAALYWLEMWGAVNFYDNDYVEITEIGENLKKALVATPPGIATPVHPHFLRVLEVIKELGSYEDIAEIVNRTRLTLGIVKDAIVVAREAKLLGKKDLTGEGELLLETVKEIQAHRETMAEE</sequence>
<dbReference type="InterPro" id="IPR007548">
    <property type="entry name" value="DUF505"/>
</dbReference>
<dbReference type="EMBL" id="CP006867">
    <property type="protein sequence ID" value="ALU12727.1"/>
    <property type="molecule type" value="Genomic_DNA"/>
</dbReference>
<evidence type="ECO:0000313" key="1">
    <source>
        <dbReference type="EMBL" id="ALU12727.1"/>
    </source>
</evidence>
<dbReference type="Proteomes" id="UP000060778">
    <property type="component" value="Chromosome"/>
</dbReference>